<gene>
    <name evidence="1" type="ORF">K3G42_024881</name>
</gene>
<reference evidence="1" key="1">
    <citation type="submission" date="2021-08" db="EMBL/GenBank/DDBJ databases">
        <title>The first chromosome-level gecko genome reveals the dynamic sex chromosomes of Neotropical dwarf geckos (Sphaerodactylidae: Sphaerodactylus).</title>
        <authorList>
            <person name="Pinto B.J."/>
            <person name="Keating S.E."/>
            <person name="Gamble T."/>
        </authorList>
    </citation>
    <scope>NUCLEOTIDE SEQUENCE</scope>
    <source>
        <strain evidence="1">TG3544</strain>
    </source>
</reference>
<keyword evidence="2" id="KW-1185">Reference proteome</keyword>
<proteinExistence type="predicted"/>
<organism evidence="1 2">
    <name type="scientific">Sphaerodactylus townsendi</name>
    <dbReference type="NCBI Taxonomy" id="933632"/>
    <lineage>
        <taxon>Eukaryota</taxon>
        <taxon>Metazoa</taxon>
        <taxon>Chordata</taxon>
        <taxon>Craniata</taxon>
        <taxon>Vertebrata</taxon>
        <taxon>Euteleostomi</taxon>
        <taxon>Lepidosauria</taxon>
        <taxon>Squamata</taxon>
        <taxon>Bifurcata</taxon>
        <taxon>Gekkota</taxon>
        <taxon>Sphaerodactylidae</taxon>
        <taxon>Sphaerodactylus</taxon>
    </lineage>
</organism>
<dbReference type="EMBL" id="CM037617">
    <property type="protein sequence ID" value="KAH8005189.1"/>
    <property type="molecule type" value="Genomic_DNA"/>
</dbReference>
<evidence type="ECO:0000313" key="2">
    <source>
        <dbReference type="Proteomes" id="UP000827872"/>
    </source>
</evidence>
<dbReference type="Proteomes" id="UP000827872">
    <property type="component" value="Linkage Group LG04"/>
</dbReference>
<evidence type="ECO:0000313" key="1">
    <source>
        <dbReference type="EMBL" id="KAH8005189.1"/>
    </source>
</evidence>
<accession>A0ACB8FIQ0</accession>
<comment type="caution">
    <text evidence="1">The sequence shown here is derived from an EMBL/GenBank/DDBJ whole genome shotgun (WGS) entry which is preliminary data.</text>
</comment>
<protein>
    <submittedName>
        <fullName evidence="1">Uncharacterized protein</fullName>
    </submittedName>
</protein>
<sequence length="154" mass="17320">MRHSAAKQERRSFHLSRTRAERHRASGCLNDSLRWGQAHRWGLPARQAAALAARWRILLSNLLDAIPKRLRGGGNLFHQHPSPPSLFKVQGKQQEHRQQPEGFLPFQNCVWDSSKSASSLVSATQLRALPQWPVCWLPAQTARDKLSPAGPPAE</sequence>
<name>A0ACB8FIQ0_9SAUR</name>